<feature type="compositionally biased region" description="Basic residues" evidence="1">
    <location>
        <begin position="1"/>
        <end position="12"/>
    </location>
</feature>
<evidence type="ECO:0000256" key="1">
    <source>
        <dbReference type="SAM" id="MobiDB-lite"/>
    </source>
</evidence>
<feature type="region of interest" description="Disordered" evidence="1">
    <location>
        <begin position="1"/>
        <end position="29"/>
    </location>
</feature>
<feature type="non-terminal residue" evidence="2">
    <location>
        <position position="1"/>
    </location>
</feature>
<sequence length="56" mass="6520">YGYCKNRKKRAKTGHENGKSTQEPGRGTQSTVKIMSLGSNQDWKAMIRRWEEHLKI</sequence>
<comment type="caution">
    <text evidence="2">The sequence shown here is derived from an EMBL/GenBank/DDBJ whole genome shotgun (WGS) entry which is preliminary data.</text>
</comment>
<dbReference type="EMBL" id="BKCJ010261845">
    <property type="protein sequence ID" value="GEZ29218.1"/>
    <property type="molecule type" value="Genomic_DNA"/>
</dbReference>
<evidence type="ECO:0000313" key="2">
    <source>
        <dbReference type="EMBL" id="GEZ29218.1"/>
    </source>
</evidence>
<proteinExistence type="predicted"/>
<accession>A0A699I765</accession>
<dbReference type="AlphaFoldDB" id="A0A699I765"/>
<feature type="compositionally biased region" description="Polar residues" evidence="1">
    <location>
        <begin position="19"/>
        <end position="29"/>
    </location>
</feature>
<protein>
    <submittedName>
        <fullName evidence="2">Uncharacterized protein</fullName>
    </submittedName>
</protein>
<gene>
    <name evidence="2" type="ORF">Tci_501191</name>
</gene>
<reference evidence="2" key="1">
    <citation type="journal article" date="2019" name="Sci. Rep.">
        <title>Draft genome of Tanacetum cinerariifolium, the natural source of mosquito coil.</title>
        <authorList>
            <person name="Yamashiro T."/>
            <person name="Shiraishi A."/>
            <person name="Satake H."/>
            <person name="Nakayama K."/>
        </authorList>
    </citation>
    <scope>NUCLEOTIDE SEQUENCE</scope>
</reference>
<organism evidence="2">
    <name type="scientific">Tanacetum cinerariifolium</name>
    <name type="common">Dalmatian daisy</name>
    <name type="synonym">Chrysanthemum cinerariifolium</name>
    <dbReference type="NCBI Taxonomy" id="118510"/>
    <lineage>
        <taxon>Eukaryota</taxon>
        <taxon>Viridiplantae</taxon>
        <taxon>Streptophyta</taxon>
        <taxon>Embryophyta</taxon>
        <taxon>Tracheophyta</taxon>
        <taxon>Spermatophyta</taxon>
        <taxon>Magnoliopsida</taxon>
        <taxon>eudicotyledons</taxon>
        <taxon>Gunneridae</taxon>
        <taxon>Pentapetalae</taxon>
        <taxon>asterids</taxon>
        <taxon>campanulids</taxon>
        <taxon>Asterales</taxon>
        <taxon>Asteraceae</taxon>
        <taxon>Asteroideae</taxon>
        <taxon>Anthemideae</taxon>
        <taxon>Anthemidinae</taxon>
        <taxon>Tanacetum</taxon>
    </lineage>
</organism>
<name>A0A699I765_TANCI</name>